<dbReference type="EMBL" id="JBGLYH010000002">
    <property type="protein sequence ID" value="MEZ7195382.1"/>
    <property type="molecule type" value="Genomic_DNA"/>
</dbReference>
<proteinExistence type="predicted"/>
<dbReference type="CDD" id="cd21173">
    <property type="entry name" value="NucC-like"/>
    <property type="match status" value="1"/>
</dbReference>
<feature type="domain" description="DUF6602" evidence="1">
    <location>
        <begin position="39"/>
        <end position="137"/>
    </location>
</feature>
<evidence type="ECO:0000313" key="3">
    <source>
        <dbReference type="Proteomes" id="UP001568698"/>
    </source>
</evidence>
<accession>A0ABV4JXE0</accession>
<keyword evidence="3" id="KW-1185">Reference proteome</keyword>
<evidence type="ECO:0000313" key="2">
    <source>
        <dbReference type="EMBL" id="MEZ7195382.1"/>
    </source>
</evidence>
<organism evidence="2 3">
    <name type="scientific">Pseudodesulfovibrio karagichevae</name>
    <dbReference type="NCBI Taxonomy" id="3239305"/>
    <lineage>
        <taxon>Bacteria</taxon>
        <taxon>Pseudomonadati</taxon>
        <taxon>Thermodesulfobacteriota</taxon>
        <taxon>Desulfovibrionia</taxon>
        <taxon>Desulfovibrionales</taxon>
        <taxon>Desulfovibrionaceae</taxon>
    </lineage>
</organism>
<name>A0ABV4JXE0_9BACT</name>
<dbReference type="Proteomes" id="UP001568698">
    <property type="component" value="Unassembled WGS sequence"/>
</dbReference>
<protein>
    <submittedName>
        <fullName evidence="2">DUF6602 domain-containing protein</fullName>
    </submittedName>
</protein>
<evidence type="ECO:0000259" key="1">
    <source>
        <dbReference type="Pfam" id="PF20247"/>
    </source>
</evidence>
<dbReference type="Pfam" id="PF20247">
    <property type="entry name" value="DUF6602"/>
    <property type="match status" value="1"/>
</dbReference>
<gene>
    <name evidence="2" type="ORF">AB6M95_01355</name>
</gene>
<dbReference type="InterPro" id="IPR046537">
    <property type="entry name" value="DUF6602"/>
</dbReference>
<reference evidence="2 3" key="1">
    <citation type="submission" date="2024-08" db="EMBL/GenBank/DDBJ databases">
        <title>Sulfate-reducing bacteria isolated from formation water of the oil field in Kazakhstan and description of Pseudodesulfovibrio sp.</title>
        <authorList>
            <person name="Bidzhieva S.K."/>
            <person name="Tourova T.P."/>
            <person name="Grouzdev D.S."/>
            <person name="Beletsky A.V."/>
            <person name="Sokolova D.S."/>
            <person name="Samigullina S.R."/>
            <person name="Poltaraus A.B."/>
            <person name="Avtukh A.N."/>
            <person name="Tereshina V.M."/>
            <person name="Zhaparov N.S."/>
            <person name="Mardanov A.V."/>
            <person name="Nazina T.N."/>
        </authorList>
    </citation>
    <scope>NUCLEOTIDE SEQUENCE [LARGE SCALE GENOMIC DNA]</scope>
    <source>
        <strain evidence="2 3">9FUS</strain>
    </source>
</reference>
<comment type="caution">
    <text evidence="2">The sequence shown here is derived from an EMBL/GenBank/DDBJ whole genome shotgun (WGS) entry which is preliminary data.</text>
</comment>
<sequence length="297" mass="34103">MSQPSEESKKDDVFIGVEHVQDYFVSVYEKLQSDYLFHKKAIKHSGTRGTENEKALAGVIREFLPAKFGVDTDSMLVDRHGKMSRQVDIVIYSKEYPKYFHKIFPIETVYATIEVKTTLNKATLGEAIENAKSIHALDYIPELTYYWQNQVKEKGIKSTPPECCLFAYASKTNNLATMCDWFNEHAKDPRDIGGSLLSCLLDFGLFFDRGDSYVYHSQTGQLEDGRSVVVKYPGGIELVDPAKVLTFFLEKLWVRLHGHRIHPAFDIRSYMPYNFQTFAEFYFSDVEDLKGVLIPDK</sequence>
<dbReference type="RefSeq" id="WP_371384933.1">
    <property type="nucleotide sequence ID" value="NZ_JBGLYH010000002.1"/>
</dbReference>